<dbReference type="PANTHER" id="PTHR24123:SF124">
    <property type="entry name" value="TRANSIENT RECEPTOR POTENTIAL CATION CHANNEL SUBFAMILY A MEMBER 1"/>
    <property type="match status" value="1"/>
</dbReference>
<dbReference type="SUPFAM" id="SSF48403">
    <property type="entry name" value="Ankyrin repeat"/>
    <property type="match status" value="2"/>
</dbReference>
<evidence type="ECO:0000256" key="7">
    <source>
        <dbReference type="PROSITE-ProRule" id="PRU00134"/>
    </source>
</evidence>
<organism evidence="10">
    <name type="scientific">Naegleria gruberi</name>
    <name type="common">Amoeba</name>
    <dbReference type="NCBI Taxonomy" id="5762"/>
    <lineage>
        <taxon>Eukaryota</taxon>
        <taxon>Discoba</taxon>
        <taxon>Heterolobosea</taxon>
        <taxon>Tetramitia</taxon>
        <taxon>Eutetramitia</taxon>
        <taxon>Vahlkampfiidae</taxon>
        <taxon>Naegleria</taxon>
    </lineage>
</organism>
<keyword evidence="1" id="KW-0479">Metal-binding</keyword>
<dbReference type="Gene3D" id="6.10.140.2220">
    <property type="match status" value="1"/>
</dbReference>
<dbReference type="InterPro" id="IPR036770">
    <property type="entry name" value="Ankyrin_rpt-contain_sf"/>
</dbReference>
<evidence type="ECO:0000313" key="9">
    <source>
        <dbReference type="EMBL" id="EFC43209.1"/>
    </source>
</evidence>
<dbReference type="EMBL" id="GG738875">
    <property type="protein sequence ID" value="EFC43209.1"/>
    <property type="molecule type" value="Genomic_DNA"/>
</dbReference>
<dbReference type="InterPro" id="IPR051165">
    <property type="entry name" value="Multifunctional_ANK_Repeat"/>
</dbReference>
<keyword evidence="2" id="KW-0677">Repeat</keyword>
<dbReference type="PROSITE" id="PS50088">
    <property type="entry name" value="ANK_REPEAT"/>
    <property type="match status" value="1"/>
</dbReference>
<dbReference type="OrthoDB" id="341421at2759"/>
<evidence type="ECO:0000256" key="5">
    <source>
        <dbReference type="ARBA" id="ARBA00023043"/>
    </source>
</evidence>
<keyword evidence="10" id="KW-1185">Reference proteome</keyword>
<dbReference type="GO" id="GO:0008270">
    <property type="term" value="F:zinc ion binding"/>
    <property type="evidence" value="ECO:0007669"/>
    <property type="project" value="UniProtKB-KW"/>
</dbReference>
<dbReference type="VEuPathDB" id="AmoebaDB:NAEGRDRAFT_49958"/>
<dbReference type="AlphaFoldDB" id="D2VJ38"/>
<dbReference type="SMART" id="SM00248">
    <property type="entry name" value="ANK"/>
    <property type="match status" value="8"/>
</dbReference>
<feature type="domain" description="MYND-type" evidence="8">
    <location>
        <begin position="1100"/>
        <end position="1137"/>
    </location>
</feature>
<dbReference type="RefSeq" id="XP_002675953.1">
    <property type="nucleotide sequence ID" value="XM_002675907.1"/>
</dbReference>
<dbReference type="STRING" id="5762.D2VJ38"/>
<dbReference type="InterPro" id="IPR002110">
    <property type="entry name" value="Ankyrin_rpt"/>
</dbReference>
<protein>
    <submittedName>
        <fullName evidence="9">Predicted protein</fullName>
    </submittedName>
</protein>
<evidence type="ECO:0000259" key="8">
    <source>
        <dbReference type="PROSITE" id="PS50865"/>
    </source>
</evidence>
<evidence type="ECO:0000256" key="2">
    <source>
        <dbReference type="ARBA" id="ARBA00022737"/>
    </source>
</evidence>
<dbReference type="GeneID" id="8853194"/>
<dbReference type="InterPro" id="IPR002893">
    <property type="entry name" value="Znf_MYND"/>
</dbReference>
<proteinExistence type="predicted"/>
<dbReference type="Pfam" id="PF12796">
    <property type="entry name" value="Ank_2"/>
    <property type="match status" value="1"/>
</dbReference>
<dbReference type="PROSITE" id="PS50865">
    <property type="entry name" value="ZF_MYND_2"/>
    <property type="match status" value="1"/>
</dbReference>
<accession>D2VJ38</accession>
<evidence type="ECO:0000256" key="6">
    <source>
        <dbReference type="PROSITE-ProRule" id="PRU00023"/>
    </source>
</evidence>
<gene>
    <name evidence="9" type="ORF">NAEGRDRAFT_49958</name>
</gene>
<dbReference type="Pfam" id="PF01753">
    <property type="entry name" value="zf-MYND"/>
    <property type="match status" value="1"/>
</dbReference>
<dbReference type="KEGG" id="ngr:NAEGRDRAFT_49958"/>
<dbReference type="SUPFAM" id="SSF144232">
    <property type="entry name" value="HIT/MYND zinc finger-like"/>
    <property type="match status" value="1"/>
</dbReference>
<name>D2VJ38_NAEGR</name>
<keyword evidence="5 6" id="KW-0040">ANK repeat</keyword>
<feature type="repeat" description="ANK" evidence="6">
    <location>
        <begin position="425"/>
        <end position="457"/>
    </location>
</feature>
<evidence type="ECO:0000313" key="10">
    <source>
        <dbReference type="Proteomes" id="UP000006671"/>
    </source>
</evidence>
<dbReference type="Gene3D" id="1.25.40.20">
    <property type="entry name" value="Ankyrin repeat-containing domain"/>
    <property type="match status" value="2"/>
</dbReference>
<keyword evidence="3 7" id="KW-0863">Zinc-finger</keyword>
<keyword evidence="4" id="KW-0862">Zinc</keyword>
<dbReference type="eggNOG" id="KOG0504">
    <property type="taxonomic scope" value="Eukaryota"/>
</dbReference>
<evidence type="ECO:0000256" key="1">
    <source>
        <dbReference type="ARBA" id="ARBA00022723"/>
    </source>
</evidence>
<reference evidence="9 10" key="1">
    <citation type="journal article" date="2010" name="Cell">
        <title>The genome of Naegleria gruberi illuminates early eukaryotic versatility.</title>
        <authorList>
            <person name="Fritz-Laylin L.K."/>
            <person name="Prochnik S.E."/>
            <person name="Ginger M.L."/>
            <person name="Dacks J.B."/>
            <person name="Carpenter M.L."/>
            <person name="Field M.C."/>
            <person name="Kuo A."/>
            <person name="Paredez A."/>
            <person name="Chapman J."/>
            <person name="Pham J."/>
            <person name="Shu S."/>
            <person name="Neupane R."/>
            <person name="Cipriano M."/>
            <person name="Mancuso J."/>
            <person name="Tu H."/>
            <person name="Salamov A."/>
            <person name="Lindquist E."/>
            <person name="Shapiro H."/>
            <person name="Lucas S."/>
            <person name="Grigoriev I.V."/>
            <person name="Cande W.Z."/>
            <person name="Fulton C."/>
            <person name="Rokhsar D.S."/>
            <person name="Dawson S.C."/>
        </authorList>
    </citation>
    <scope>NUCLEOTIDE SEQUENCE [LARGE SCALE GENOMIC DNA]</scope>
    <source>
        <strain evidence="9 10">NEG-M</strain>
    </source>
</reference>
<dbReference type="PANTHER" id="PTHR24123">
    <property type="entry name" value="ANKYRIN REPEAT-CONTAINING"/>
    <property type="match status" value="1"/>
</dbReference>
<dbReference type="InParanoid" id="D2VJ38"/>
<sequence>MSELDSFETGKEELKERIKGLTSTLTPFFQVIVNSDMTSLRKFVEQDKHDVNSTANIDIGFTSRVNALLVALLVDNKEAFQFLLQKGCRWEERTSPPFKYNVLQMTCLLVEPAFLDLLLKRLYEEYIRDPSQATNLKNLFMSNEEKSGSPFVISLSRNSVESLEIILNSFLFTGKIITKEEISKVKIKGQGFLHMIAETGAVDSLRFLIDNNFMEYLDVNEKNSYGSTSLHLAASGNSPITKDMGGFSMIGKPSCDHSVCENCIHSQVIDILVTELGADQFLLDESKLTPLSVSVSHSHFQATQTLIEVGALSKNQYLHEELFTLSALACSKGNTNCLQILLDNQVIPSSDSLNMAIFEGHATCVKILLESQAVPDINIPWLIEKKVTKLTPLVQACLQGNLDIVRLILGYRKQKINVNQVPNGVKYLPLHAACMSNRPKLVLYLLSVGANPMLIDSLGNSIMIYVASHGNEELVNAIFSHFEKTSKDMKDKIKIAQLLMTQKTKEGCNCIEIAANTGNISSFNALEKAVRGYGIVLDNVENIRKSVEQASKKIEKKKNKTTSTEPNIMFQPYNLPSNTVGDENLSQLNQHIPTSTTFNKLSDGMFSKEMKILLERAISAINSGKSCKDDTLGELLLDSEGMKRLCKMNFDLEWCRLIKHADDISDEDLIYLNIFYSNMFMFMSQDNKSKLNQEKCFDKFFSKIMFGKDRFKKKSLLALTTQSIRNWYGGSSYVEVLLKLEGGLIGHLINNSIFLLIQEDVKIQQLGAPLFKDVCLLFANQNEMRYHVHYMLNNANGMEHVISLLKKNLKSGFKLVDPEITRLLMDIVQYYSWDFPQEVYNLEGIQMALEYLDNMEFLVWETNENSLAVIFGILQNVPPEMRQQIEKQFKIMERTYGYLKNYQKYNTQFVNYSIRALSFVINYGTMSDSEKENFLKTLIKAVQHHIPPKTNNLSDEQVSLFRHSTQSFSILSSESRELANMLLKNTERGLLYFVKMCLIGPERLKANLVSTIGVLCYKSDIMEDFRITNDPLFLGLLDWAMKESMGTNPFLQNGCLNLLTAMHLSTQKDSKITFKVGTTDLQAEDYTPFNPAKTSQPSRCCFCARNGVKSRCGECKKVYYCSRECQLSDWIFHQCICKNKK</sequence>
<dbReference type="Proteomes" id="UP000006671">
    <property type="component" value="Unassembled WGS sequence"/>
</dbReference>
<evidence type="ECO:0000256" key="3">
    <source>
        <dbReference type="ARBA" id="ARBA00022771"/>
    </source>
</evidence>
<evidence type="ECO:0000256" key="4">
    <source>
        <dbReference type="ARBA" id="ARBA00022833"/>
    </source>
</evidence>
<dbReference type="PROSITE" id="PS01360">
    <property type="entry name" value="ZF_MYND_1"/>
    <property type="match status" value="1"/>
</dbReference>